<dbReference type="InterPro" id="IPR038441">
    <property type="entry name" value="THAP_Znf_sf"/>
</dbReference>
<dbReference type="SMART" id="SM00980">
    <property type="entry name" value="THAP"/>
    <property type="match status" value="1"/>
</dbReference>
<keyword evidence="8" id="KW-1185">Reference proteome</keyword>
<keyword evidence="3" id="KW-0862">Zinc</keyword>
<keyword evidence="4 5" id="KW-0238">DNA-binding</keyword>
<dbReference type="Proteomes" id="UP001295444">
    <property type="component" value="Chromosome 04"/>
</dbReference>
<dbReference type="GO" id="GO:0008270">
    <property type="term" value="F:zinc ion binding"/>
    <property type="evidence" value="ECO:0007669"/>
    <property type="project" value="UniProtKB-KW"/>
</dbReference>
<evidence type="ECO:0000256" key="5">
    <source>
        <dbReference type="PROSITE-ProRule" id="PRU00309"/>
    </source>
</evidence>
<evidence type="ECO:0000259" key="6">
    <source>
        <dbReference type="PROSITE" id="PS50950"/>
    </source>
</evidence>
<keyword evidence="2 5" id="KW-0863">Zinc-finger</keyword>
<reference evidence="7" key="1">
    <citation type="submission" date="2022-03" db="EMBL/GenBank/DDBJ databases">
        <authorList>
            <person name="Alioto T."/>
            <person name="Alioto T."/>
            <person name="Gomez Garrido J."/>
        </authorList>
    </citation>
    <scope>NUCLEOTIDE SEQUENCE</scope>
</reference>
<sequence length="267" mass="29889">MRTRPVCGSSLTLGDTLVTSRTAARPSLDRKLCWGASRDAVLLVCVSRPVRVGGADRYLPAMPKSCVACGAVMRRGSGRSFHRFPNDPVKRSKWVCLTGREHFIPNKETVLCSAHFEDHCFDRTGQTIRLREDSMPTLFGGIRNQLAEHVTKLSLKRNFKEGDSASVCHGGLRVISDHCYALACPETAKKKIAELQRQNETLKKTMKSNRQRERRLARKWRATCNILQGLKSHQGLNPSKAEEVLGNILSCISMEFLDEKNPPLNIC</sequence>
<evidence type="ECO:0000256" key="2">
    <source>
        <dbReference type="ARBA" id="ARBA00022771"/>
    </source>
</evidence>
<dbReference type="InterPro" id="IPR026521">
    <property type="entry name" value="THAP2"/>
</dbReference>
<proteinExistence type="predicted"/>
<dbReference type="SMART" id="SM00692">
    <property type="entry name" value="DM3"/>
    <property type="match status" value="1"/>
</dbReference>
<dbReference type="GO" id="GO:0003677">
    <property type="term" value="F:DNA binding"/>
    <property type="evidence" value="ECO:0007669"/>
    <property type="project" value="UniProtKB-UniRule"/>
</dbReference>
<protein>
    <submittedName>
        <fullName evidence="7">THAP domain-containing 2</fullName>
    </submittedName>
</protein>
<feature type="domain" description="THAP-type" evidence="6">
    <location>
        <begin position="62"/>
        <end position="139"/>
    </location>
</feature>
<dbReference type="SUPFAM" id="SSF57716">
    <property type="entry name" value="Glucocorticoid receptor-like (DNA-binding domain)"/>
    <property type="match status" value="1"/>
</dbReference>
<dbReference type="Gene3D" id="6.20.210.20">
    <property type="entry name" value="THAP domain"/>
    <property type="match status" value="1"/>
</dbReference>
<evidence type="ECO:0000256" key="3">
    <source>
        <dbReference type="ARBA" id="ARBA00022833"/>
    </source>
</evidence>
<evidence type="ECO:0000313" key="7">
    <source>
        <dbReference type="EMBL" id="CAH2284922.1"/>
    </source>
</evidence>
<evidence type="ECO:0000256" key="1">
    <source>
        <dbReference type="ARBA" id="ARBA00022723"/>
    </source>
</evidence>
<dbReference type="PANTHER" id="PTHR47696:SF1">
    <property type="entry name" value="THAP DOMAIN-CONTAINING PROTEIN 2"/>
    <property type="match status" value="1"/>
</dbReference>
<dbReference type="EMBL" id="OW240915">
    <property type="protein sequence ID" value="CAH2284922.1"/>
    <property type="molecule type" value="Genomic_DNA"/>
</dbReference>
<organism evidence="7 8">
    <name type="scientific">Pelobates cultripes</name>
    <name type="common">Western spadefoot toad</name>
    <dbReference type="NCBI Taxonomy" id="61616"/>
    <lineage>
        <taxon>Eukaryota</taxon>
        <taxon>Metazoa</taxon>
        <taxon>Chordata</taxon>
        <taxon>Craniata</taxon>
        <taxon>Vertebrata</taxon>
        <taxon>Euteleostomi</taxon>
        <taxon>Amphibia</taxon>
        <taxon>Batrachia</taxon>
        <taxon>Anura</taxon>
        <taxon>Pelobatoidea</taxon>
        <taxon>Pelobatidae</taxon>
        <taxon>Pelobates</taxon>
    </lineage>
</organism>
<dbReference type="Pfam" id="PF05485">
    <property type="entry name" value="THAP"/>
    <property type="match status" value="1"/>
</dbReference>
<dbReference type="InterPro" id="IPR006612">
    <property type="entry name" value="THAP_Znf"/>
</dbReference>
<gene>
    <name evidence="7" type="ORF">PECUL_23A003038</name>
</gene>
<evidence type="ECO:0000256" key="4">
    <source>
        <dbReference type="ARBA" id="ARBA00023125"/>
    </source>
</evidence>
<evidence type="ECO:0000313" key="8">
    <source>
        <dbReference type="Proteomes" id="UP001295444"/>
    </source>
</evidence>
<dbReference type="AlphaFoldDB" id="A0AAD1S2L3"/>
<dbReference type="PANTHER" id="PTHR47696">
    <property type="entry name" value="THAP DOMAIN-CONTAINING PROTEIN 2"/>
    <property type="match status" value="1"/>
</dbReference>
<accession>A0AAD1S2L3</accession>
<name>A0AAD1S2L3_PELCU</name>
<keyword evidence="1" id="KW-0479">Metal-binding</keyword>
<dbReference type="PROSITE" id="PS50950">
    <property type="entry name" value="ZF_THAP"/>
    <property type="match status" value="1"/>
</dbReference>